<evidence type="ECO:0000256" key="2">
    <source>
        <dbReference type="RuleBase" id="RU049442"/>
    </source>
</evidence>
<dbReference type="PRINTS" id="PR00262">
    <property type="entry name" value="IL1HBGF"/>
</dbReference>
<dbReference type="PANTHER" id="PTHR11486">
    <property type="entry name" value="FIBROBLAST GROWTH FACTOR"/>
    <property type="match status" value="1"/>
</dbReference>
<dbReference type="InterPro" id="IPR008996">
    <property type="entry name" value="IL1/FGF"/>
</dbReference>
<dbReference type="Gene3D" id="2.80.10.50">
    <property type="match status" value="1"/>
</dbReference>
<organism evidence="4 5">
    <name type="scientific">Callosobruchus maculatus</name>
    <name type="common">Southern cowpea weevil</name>
    <name type="synonym">Pulse bruchid</name>
    <dbReference type="NCBI Taxonomy" id="64391"/>
    <lineage>
        <taxon>Eukaryota</taxon>
        <taxon>Metazoa</taxon>
        <taxon>Ecdysozoa</taxon>
        <taxon>Arthropoda</taxon>
        <taxon>Hexapoda</taxon>
        <taxon>Insecta</taxon>
        <taxon>Pterygota</taxon>
        <taxon>Neoptera</taxon>
        <taxon>Endopterygota</taxon>
        <taxon>Coleoptera</taxon>
        <taxon>Polyphaga</taxon>
        <taxon>Cucujiformia</taxon>
        <taxon>Chrysomeloidea</taxon>
        <taxon>Chrysomelidae</taxon>
        <taxon>Bruchinae</taxon>
        <taxon>Bruchini</taxon>
        <taxon>Callosobruchus</taxon>
    </lineage>
</organism>
<keyword evidence="5" id="KW-1185">Reference proteome</keyword>
<dbReference type="InterPro" id="IPR056378">
    <property type="entry name" value="Let-756-like_FGF"/>
</dbReference>
<name>A0A653BHR2_CALMS</name>
<dbReference type="PRINTS" id="PR00263">
    <property type="entry name" value="HBGFFGF"/>
</dbReference>
<dbReference type="SUPFAM" id="SSF50353">
    <property type="entry name" value="Cytokine"/>
    <property type="match status" value="1"/>
</dbReference>
<dbReference type="EMBL" id="CAACVG010001204">
    <property type="protein sequence ID" value="VEN35023.1"/>
    <property type="molecule type" value="Genomic_DNA"/>
</dbReference>
<dbReference type="OrthoDB" id="5987799at2759"/>
<dbReference type="InterPro" id="IPR002209">
    <property type="entry name" value="Fibroblast_GF_fam"/>
</dbReference>
<evidence type="ECO:0000256" key="3">
    <source>
        <dbReference type="SAM" id="MobiDB-lite"/>
    </source>
</evidence>
<reference evidence="4 5" key="1">
    <citation type="submission" date="2019-01" db="EMBL/GenBank/DDBJ databases">
        <authorList>
            <person name="Sayadi A."/>
        </authorList>
    </citation>
    <scope>NUCLEOTIDE SEQUENCE [LARGE SCALE GENOMIC DNA]</scope>
</reference>
<evidence type="ECO:0000313" key="4">
    <source>
        <dbReference type="EMBL" id="VEN35023.1"/>
    </source>
</evidence>
<proteinExistence type="inferred from homology"/>
<feature type="region of interest" description="Disordered" evidence="3">
    <location>
        <begin position="1"/>
        <end position="61"/>
    </location>
</feature>
<dbReference type="Proteomes" id="UP000410492">
    <property type="component" value="Unassembled WGS sequence"/>
</dbReference>
<dbReference type="CDD" id="cd00058">
    <property type="entry name" value="beta-trefoil_FGF"/>
    <property type="match status" value="1"/>
</dbReference>
<dbReference type="GO" id="GO:0008083">
    <property type="term" value="F:growth factor activity"/>
    <property type="evidence" value="ECO:0007669"/>
    <property type="project" value="InterPro"/>
</dbReference>
<evidence type="ECO:0000313" key="5">
    <source>
        <dbReference type="Proteomes" id="UP000410492"/>
    </source>
</evidence>
<accession>A0A653BHR2</accession>
<dbReference type="Pfam" id="PF00167">
    <property type="entry name" value="FGF"/>
    <property type="match status" value="1"/>
</dbReference>
<protein>
    <recommendedName>
        <fullName evidence="2">Fibroblast growth factor</fullName>
        <shortName evidence="2">FGF</shortName>
    </recommendedName>
</protein>
<dbReference type="AlphaFoldDB" id="A0A653BHR2"/>
<sequence length="221" mass="24870">MNDEKIGEVSASSSSSDDTDSEDEQDFAKINDRAKRHVGWCGTEDSSSSQSSQDHHRKIVIWPPPSVSSTAVVRSSVHLRNVNFGNPKLGGKMQLYCRTGHHLAVYPDGKVRGNSDENDLHTYLEISAAGFPGQVKIKGLLCNLYVGMDKKGRLYGEVEPTSDSIIFIESFRNQYNTYLSRKYAHLGWYIGLKKSGKMKRGPKTSFHQKAVQFLPRRNRFQ</sequence>
<dbReference type="SMART" id="SM00442">
    <property type="entry name" value="FGF"/>
    <property type="match status" value="1"/>
</dbReference>
<gene>
    <name evidence="4" type="ORF">CALMAC_LOCUS1041</name>
</gene>
<comment type="similarity">
    <text evidence="1 2">Belongs to the heparin-binding growth factors family.</text>
</comment>
<evidence type="ECO:0000256" key="1">
    <source>
        <dbReference type="ARBA" id="ARBA00007936"/>
    </source>
</evidence>